<evidence type="ECO:0000313" key="2">
    <source>
        <dbReference type="Proteomes" id="UP000793456"/>
    </source>
</evidence>
<comment type="caution">
    <text evidence="1">The sequence shown here is derived from an EMBL/GenBank/DDBJ whole genome shotgun (WGS) entry which is preliminary data.</text>
</comment>
<sequence>MHMQTLTRSRELFLHTVSPHWPLMEDSCSAQHRTDPDPGAAETFADIIQSETRRSTSTSRRAEDNLPNSMDLIPDGSAEERSRLKEQRKQQATEHSYALPGSPEALKAKLEAALARVRKLEREKSNAFRREKRAKNNMQALLEELKEKNLINEELKDKLERYSGYY</sequence>
<dbReference type="EMBL" id="CM011694">
    <property type="protein sequence ID" value="TMS04541.1"/>
    <property type="molecule type" value="Genomic_DNA"/>
</dbReference>
<gene>
    <name evidence="1" type="ORF">E3U43_009698</name>
</gene>
<protein>
    <submittedName>
        <fullName evidence="1">Uncharacterized protein</fullName>
    </submittedName>
</protein>
<accession>A0ACD3QBI2</accession>
<proteinExistence type="predicted"/>
<dbReference type="Proteomes" id="UP000793456">
    <property type="component" value="Chromosome XXI"/>
</dbReference>
<organism evidence="1 2">
    <name type="scientific">Larimichthys crocea</name>
    <name type="common">Large yellow croaker</name>
    <name type="synonym">Pseudosciaena crocea</name>
    <dbReference type="NCBI Taxonomy" id="215358"/>
    <lineage>
        <taxon>Eukaryota</taxon>
        <taxon>Metazoa</taxon>
        <taxon>Chordata</taxon>
        <taxon>Craniata</taxon>
        <taxon>Vertebrata</taxon>
        <taxon>Euteleostomi</taxon>
        <taxon>Actinopterygii</taxon>
        <taxon>Neopterygii</taxon>
        <taxon>Teleostei</taxon>
        <taxon>Neoteleostei</taxon>
        <taxon>Acanthomorphata</taxon>
        <taxon>Eupercaria</taxon>
        <taxon>Sciaenidae</taxon>
        <taxon>Larimichthys</taxon>
    </lineage>
</organism>
<name>A0ACD3QBI2_LARCR</name>
<evidence type="ECO:0000313" key="1">
    <source>
        <dbReference type="EMBL" id="TMS04541.1"/>
    </source>
</evidence>
<reference evidence="1" key="1">
    <citation type="submission" date="2018-11" db="EMBL/GenBank/DDBJ databases">
        <title>The sequence and de novo assembly of Larimichthys crocea genome using PacBio and Hi-C technologies.</title>
        <authorList>
            <person name="Xu P."/>
            <person name="Chen B."/>
            <person name="Zhou Z."/>
            <person name="Ke Q."/>
            <person name="Wu Y."/>
            <person name="Bai H."/>
            <person name="Pu F."/>
        </authorList>
    </citation>
    <scope>NUCLEOTIDE SEQUENCE</scope>
    <source>
        <tissue evidence="1">Muscle</tissue>
    </source>
</reference>
<keyword evidence="2" id="KW-1185">Reference proteome</keyword>